<evidence type="ECO:0000256" key="3">
    <source>
        <dbReference type="ARBA" id="ARBA00022448"/>
    </source>
</evidence>
<evidence type="ECO:0000256" key="6">
    <source>
        <dbReference type="ARBA" id="ARBA00022989"/>
    </source>
</evidence>
<feature type="transmembrane region" description="Helical" evidence="8">
    <location>
        <begin position="445"/>
        <end position="466"/>
    </location>
</feature>
<comment type="caution">
    <text evidence="9">The sequence shown here is derived from an EMBL/GenBank/DDBJ whole genome shotgun (WGS) entry which is preliminary data.</text>
</comment>
<evidence type="ECO:0000256" key="4">
    <source>
        <dbReference type="ARBA" id="ARBA00022475"/>
    </source>
</evidence>
<accession>A0ABS4ADW0</accession>
<keyword evidence="10" id="KW-1185">Reference proteome</keyword>
<comment type="similarity">
    <text evidence="2 8">Belongs to the lactate permease family.</text>
</comment>
<comment type="function">
    <text evidence="8">Uptake of L-lactate across the membrane. Can also transport D-lactate and glycolate.</text>
</comment>
<evidence type="ECO:0000256" key="5">
    <source>
        <dbReference type="ARBA" id="ARBA00022692"/>
    </source>
</evidence>
<dbReference type="RefSeq" id="WP_209379435.1">
    <property type="nucleotide sequence ID" value="NZ_JAGIZB010000008.1"/>
</dbReference>
<keyword evidence="4" id="KW-1003">Cell membrane</keyword>
<feature type="transmembrane region" description="Helical" evidence="8">
    <location>
        <begin position="202"/>
        <end position="222"/>
    </location>
</feature>
<keyword evidence="5 8" id="KW-0812">Transmembrane</keyword>
<feature type="transmembrane region" description="Helical" evidence="8">
    <location>
        <begin position="413"/>
        <end position="433"/>
    </location>
</feature>
<keyword evidence="3 8" id="KW-0813">Transport</keyword>
<feature type="transmembrane region" description="Helical" evidence="8">
    <location>
        <begin position="100"/>
        <end position="123"/>
    </location>
</feature>
<feature type="transmembrane region" description="Helical" evidence="8">
    <location>
        <begin position="331"/>
        <end position="356"/>
    </location>
</feature>
<dbReference type="InterPro" id="IPR003804">
    <property type="entry name" value="Lactate_perm"/>
</dbReference>
<dbReference type="Pfam" id="PF02652">
    <property type="entry name" value="Lactate_perm"/>
    <property type="match status" value="1"/>
</dbReference>
<organism evidence="9 10">
    <name type="scientific">Pararoseomonas baculiformis</name>
    <dbReference type="NCBI Taxonomy" id="2820812"/>
    <lineage>
        <taxon>Bacteria</taxon>
        <taxon>Pseudomonadati</taxon>
        <taxon>Pseudomonadota</taxon>
        <taxon>Alphaproteobacteria</taxon>
        <taxon>Acetobacterales</taxon>
        <taxon>Acetobacteraceae</taxon>
        <taxon>Pararoseomonas</taxon>
    </lineage>
</organism>
<feature type="transmembrane region" description="Helical" evidence="8">
    <location>
        <begin position="257"/>
        <end position="276"/>
    </location>
</feature>
<protein>
    <recommendedName>
        <fullName evidence="8">L-lactate permease</fullName>
    </recommendedName>
</protein>
<evidence type="ECO:0000256" key="7">
    <source>
        <dbReference type="ARBA" id="ARBA00023136"/>
    </source>
</evidence>
<comment type="subcellular location">
    <subcellularLocation>
        <location evidence="8">Cell inner membrane</location>
        <topology evidence="8">Multi-pass membrane protein</topology>
    </subcellularLocation>
    <subcellularLocation>
        <location evidence="1">Cell membrane</location>
        <topology evidence="1">Multi-pass membrane protein</topology>
    </subcellularLocation>
</comment>
<feature type="transmembrane region" description="Helical" evidence="8">
    <location>
        <begin position="288"/>
        <end position="310"/>
    </location>
</feature>
<feature type="transmembrane region" description="Helical" evidence="8">
    <location>
        <begin position="60"/>
        <end position="80"/>
    </location>
</feature>
<evidence type="ECO:0000256" key="8">
    <source>
        <dbReference type="RuleBase" id="RU365092"/>
    </source>
</evidence>
<feature type="transmembrane region" description="Helical" evidence="8">
    <location>
        <begin position="228"/>
        <end position="245"/>
    </location>
</feature>
<evidence type="ECO:0000313" key="10">
    <source>
        <dbReference type="Proteomes" id="UP000681594"/>
    </source>
</evidence>
<sequence length="467" mass="47547">MDTFLQALPLLLLLTLLGSGRVAPAPACLIALTASLPGIATVLPPELTLSRFLASETARAAYLGALPVAILSGGLLFSLVAAPRAGGPVPPSPRRAYLTILAGSFVESVTGFGVGAVVTLGGLRSMGITGVPAGGMAVLSMWLAPWGGLGPGLALGAALAGRPLAETSLVTAIPHSAWLLVAPPVLWSLLRRAGLPVPARERLVQFGLQLALAALVLLGARFLPAETVGLVASGAVLLPALWWFAPPRDAQGWERALSMIGPWALLTLCLLLARSWHAAPAWQPFPGLPALPVTHVAVVLWAVSLLFLAFRADALARLHETLTRMRRPGMAMMLYVLLGRWIAGSGVAAALAHAIAAGLGPLAPYAIPPLGMLGGVVTGSNVGAASAMMPLQASLGIAAGLPPWLAPGLNNSAGSAGASFSFAATALICGLLADGTRPPAIWRAVLPLIIAVPLIGWATVAVLRGLA</sequence>
<evidence type="ECO:0000313" key="9">
    <source>
        <dbReference type="EMBL" id="MBP0445192.1"/>
    </source>
</evidence>
<evidence type="ECO:0000256" key="1">
    <source>
        <dbReference type="ARBA" id="ARBA00004651"/>
    </source>
</evidence>
<feature type="transmembrane region" description="Helical" evidence="8">
    <location>
        <begin position="172"/>
        <end position="190"/>
    </location>
</feature>
<name>A0ABS4ADW0_9PROT</name>
<keyword evidence="8" id="KW-0997">Cell inner membrane</keyword>
<evidence type="ECO:0000256" key="2">
    <source>
        <dbReference type="ARBA" id="ARBA00010100"/>
    </source>
</evidence>
<dbReference type="EMBL" id="JAGIZB010000008">
    <property type="protein sequence ID" value="MBP0445192.1"/>
    <property type="molecule type" value="Genomic_DNA"/>
</dbReference>
<keyword evidence="6 8" id="KW-1133">Transmembrane helix</keyword>
<keyword evidence="7 8" id="KW-0472">Membrane</keyword>
<reference evidence="9 10" key="1">
    <citation type="submission" date="2021-03" db="EMBL/GenBank/DDBJ databases">
        <authorList>
            <person name="So Y."/>
        </authorList>
    </citation>
    <scope>NUCLEOTIDE SEQUENCE [LARGE SCALE GENOMIC DNA]</scope>
    <source>
        <strain evidence="9 10">SSH11</strain>
    </source>
</reference>
<gene>
    <name evidence="9" type="ORF">J8J14_10410</name>
</gene>
<dbReference type="Proteomes" id="UP000681594">
    <property type="component" value="Unassembled WGS sequence"/>
</dbReference>
<proteinExistence type="inferred from homology"/>
<feature type="transmembrane region" description="Helical" evidence="8">
    <location>
        <begin position="135"/>
        <end position="160"/>
    </location>
</feature>